<dbReference type="AlphaFoldDB" id="A0AAN8IB12"/>
<dbReference type="InterPro" id="IPR027963">
    <property type="entry name" value="MEIOC"/>
</dbReference>
<protein>
    <submittedName>
        <fullName evidence="3">Uncharacterized protein</fullName>
    </submittedName>
</protein>
<dbReference type="EMBL" id="WIXE01024052">
    <property type="protein sequence ID" value="KAK5965956.1"/>
    <property type="molecule type" value="Genomic_DNA"/>
</dbReference>
<keyword evidence="4" id="KW-1185">Reference proteome</keyword>
<comment type="caution">
    <text evidence="3">The sequence shown here is derived from an EMBL/GenBank/DDBJ whole genome shotgun (WGS) entry which is preliminary data.</text>
</comment>
<feature type="region of interest" description="Disordered" evidence="2">
    <location>
        <begin position="184"/>
        <end position="203"/>
    </location>
</feature>
<name>A0AAN8IB12_TRICO</name>
<dbReference type="PANTHER" id="PTHR33861:SF5">
    <property type="entry name" value="GAMMA-TUBULIN COMPLEX COMPONENT"/>
    <property type="match status" value="1"/>
</dbReference>
<proteinExistence type="predicted"/>
<feature type="region of interest" description="Disordered" evidence="2">
    <location>
        <begin position="231"/>
        <end position="277"/>
    </location>
</feature>
<evidence type="ECO:0000313" key="3">
    <source>
        <dbReference type="EMBL" id="KAK5965956.1"/>
    </source>
</evidence>
<accession>A0AAN8IB12</accession>
<dbReference type="Proteomes" id="UP001331761">
    <property type="component" value="Unassembled WGS sequence"/>
</dbReference>
<sequence>MALRCARERAPSLMEAPLFAAGGATAAVAAPQAASAFYAPSIATSNAQSVHGPRHSHSTTTATAPRHLFASSFSSGGASGGGGGSAATAAIGSELLGNCWTTEETWHNVYSWINNSQSCNDSEGDSVRSSSSSHLQSSPKQSSGWPLDDSSLMFEPLFDPSAYTTSHVNHDRKHFDVCFDRPTTTTTAPPAIRQPSTPPINKGSAANAEYNLIHELLKLNIRQQPDWCQTEPTITSGQRVDPTPYRQQPQPPPPPPPPQQRQQAIQRQSQMPSEVWNTRQQDVDVDVFSQMNNNDVNYYLPRISQQVQRDAILRRNNAVIESHARLEECCEEYRQLEKERKQTEAELARHNLGKKISSSNGLPIPRLPTAPSRVDRLIVDFFREHARITTLLSKMEQLRSAPLPSPVHQALKELLEAVSVLQHCRHHERTAILQQLRGETVRYDEEKETASLTQALIAVRRAACRARAVNWCSLVWTLGPEDVVQKSQVERLVAADFSIGPPPIRPRPLKN</sequence>
<dbReference type="GO" id="GO:0005634">
    <property type="term" value="C:nucleus"/>
    <property type="evidence" value="ECO:0007669"/>
    <property type="project" value="TreeGrafter"/>
</dbReference>
<gene>
    <name evidence="3" type="ORF">GCK32_017686</name>
</gene>
<evidence type="ECO:0000256" key="1">
    <source>
        <dbReference type="SAM" id="Coils"/>
    </source>
</evidence>
<dbReference type="GO" id="GO:0007144">
    <property type="term" value="P:female meiosis I"/>
    <property type="evidence" value="ECO:0007669"/>
    <property type="project" value="TreeGrafter"/>
</dbReference>
<dbReference type="Pfam" id="PF15189">
    <property type="entry name" value="MEIOC"/>
    <property type="match status" value="1"/>
</dbReference>
<evidence type="ECO:0000313" key="4">
    <source>
        <dbReference type="Proteomes" id="UP001331761"/>
    </source>
</evidence>
<dbReference type="PANTHER" id="PTHR33861">
    <property type="entry name" value="PROTEIN CBG18333"/>
    <property type="match status" value="1"/>
</dbReference>
<feature type="compositionally biased region" description="Low complexity" evidence="2">
    <location>
        <begin position="127"/>
        <end position="143"/>
    </location>
</feature>
<keyword evidence="1" id="KW-0175">Coiled coil</keyword>
<evidence type="ECO:0000256" key="2">
    <source>
        <dbReference type="SAM" id="MobiDB-lite"/>
    </source>
</evidence>
<feature type="compositionally biased region" description="Pro residues" evidence="2">
    <location>
        <begin position="249"/>
        <end position="259"/>
    </location>
</feature>
<organism evidence="3 4">
    <name type="scientific">Trichostrongylus colubriformis</name>
    <name type="common">Black scour worm</name>
    <dbReference type="NCBI Taxonomy" id="6319"/>
    <lineage>
        <taxon>Eukaryota</taxon>
        <taxon>Metazoa</taxon>
        <taxon>Ecdysozoa</taxon>
        <taxon>Nematoda</taxon>
        <taxon>Chromadorea</taxon>
        <taxon>Rhabditida</taxon>
        <taxon>Rhabditina</taxon>
        <taxon>Rhabditomorpha</taxon>
        <taxon>Strongyloidea</taxon>
        <taxon>Trichostrongylidae</taxon>
        <taxon>Trichostrongylus</taxon>
    </lineage>
</organism>
<dbReference type="GO" id="GO:0048255">
    <property type="term" value="P:mRNA stabilization"/>
    <property type="evidence" value="ECO:0007669"/>
    <property type="project" value="TreeGrafter"/>
</dbReference>
<feature type="region of interest" description="Disordered" evidence="2">
    <location>
        <begin position="121"/>
        <end position="146"/>
    </location>
</feature>
<dbReference type="GO" id="GO:0007141">
    <property type="term" value="P:male meiosis I"/>
    <property type="evidence" value="ECO:0007669"/>
    <property type="project" value="TreeGrafter"/>
</dbReference>
<dbReference type="GO" id="GO:0005737">
    <property type="term" value="C:cytoplasm"/>
    <property type="evidence" value="ECO:0007669"/>
    <property type="project" value="TreeGrafter"/>
</dbReference>
<feature type="coiled-coil region" evidence="1">
    <location>
        <begin position="319"/>
        <end position="353"/>
    </location>
</feature>
<reference evidence="3 4" key="1">
    <citation type="submission" date="2019-10" db="EMBL/GenBank/DDBJ databases">
        <title>Assembly and Annotation for the nematode Trichostrongylus colubriformis.</title>
        <authorList>
            <person name="Martin J."/>
        </authorList>
    </citation>
    <scope>NUCLEOTIDE SEQUENCE [LARGE SCALE GENOMIC DNA]</scope>
    <source>
        <strain evidence="3">G859</strain>
        <tissue evidence="3">Whole worm</tissue>
    </source>
</reference>
<feature type="compositionally biased region" description="Low complexity" evidence="2">
    <location>
        <begin position="260"/>
        <end position="272"/>
    </location>
</feature>